<evidence type="ECO:0000256" key="13">
    <source>
        <dbReference type="ARBA" id="ARBA00023136"/>
    </source>
</evidence>
<dbReference type="AlphaFoldDB" id="A0A7D5UMU8"/>
<keyword evidence="9" id="KW-0492">Microsome</keyword>
<evidence type="ECO:0000256" key="9">
    <source>
        <dbReference type="ARBA" id="ARBA00022848"/>
    </source>
</evidence>
<dbReference type="PRINTS" id="PR00463">
    <property type="entry name" value="EP450I"/>
</dbReference>
<evidence type="ECO:0000256" key="11">
    <source>
        <dbReference type="ARBA" id="ARBA00023004"/>
    </source>
</evidence>
<evidence type="ECO:0000256" key="10">
    <source>
        <dbReference type="ARBA" id="ARBA00023002"/>
    </source>
</evidence>
<comment type="subcellular location">
    <subcellularLocation>
        <location evidence="4">Endoplasmic reticulum membrane</location>
        <topology evidence="4">Peripheral membrane protein</topology>
    </subcellularLocation>
    <subcellularLocation>
        <location evidence="3">Microsome membrane</location>
        <topology evidence="3">Peripheral membrane protein</topology>
    </subcellularLocation>
</comment>
<dbReference type="InterPro" id="IPR017972">
    <property type="entry name" value="Cyt_P450_CS"/>
</dbReference>
<proteinExistence type="evidence at transcript level"/>
<dbReference type="GO" id="GO:0020037">
    <property type="term" value="F:heme binding"/>
    <property type="evidence" value="ECO:0007669"/>
    <property type="project" value="InterPro"/>
</dbReference>
<dbReference type="PROSITE" id="PS00086">
    <property type="entry name" value="CYTOCHROME_P450"/>
    <property type="match status" value="1"/>
</dbReference>
<organism evidence="16">
    <name type="scientific">Streltzoviella insularis</name>
    <dbReference type="NCBI Taxonomy" id="1206366"/>
    <lineage>
        <taxon>Eukaryota</taxon>
        <taxon>Metazoa</taxon>
        <taxon>Ecdysozoa</taxon>
        <taxon>Arthropoda</taxon>
        <taxon>Hexapoda</taxon>
        <taxon>Insecta</taxon>
        <taxon>Pterygota</taxon>
        <taxon>Neoptera</taxon>
        <taxon>Endopterygota</taxon>
        <taxon>Lepidoptera</taxon>
        <taxon>Glossata</taxon>
        <taxon>Ditrysia</taxon>
        <taxon>Cossoidea</taxon>
        <taxon>Cossidae</taxon>
        <taxon>Cossinae</taxon>
        <taxon>Streltzoviella</taxon>
    </lineage>
</organism>
<keyword evidence="11 14" id="KW-0408">Iron</keyword>
<comment type="function">
    <text evidence="2">May be involved in the metabolism of insect hormones and in the breakdown of synthetic insecticides.</text>
</comment>
<evidence type="ECO:0000256" key="14">
    <source>
        <dbReference type="PIRSR" id="PIRSR602401-1"/>
    </source>
</evidence>
<evidence type="ECO:0000256" key="4">
    <source>
        <dbReference type="ARBA" id="ARBA00004406"/>
    </source>
</evidence>
<dbReference type="InterPro" id="IPR002401">
    <property type="entry name" value="Cyt_P450_E_grp-I"/>
</dbReference>
<dbReference type="GO" id="GO:0005789">
    <property type="term" value="C:endoplasmic reticulum membrane"/>
    <property type="evidence" value="ECO:0007669"/>
    <property type="project" value="UniProtKB-SubCell"/>
</dbReference>
<evidence type="ECO:0000313" key="16">
    <source>
        <dbReference type="EMBL" id="QLI62193.1"/>
    </source>
</evidence>
<dbReference type="PRINTS" id="PR00385">
    <property type="entry name" value="P450"/>
</dbReference>
<evidence type="ECO:0000256" key="2">
    <source>
        <dbReference type="ARBA" id="ARBA00003690"/>
    </source>
</evidence>
<dbReference type="SUPFAM" id="SSF48264">
    <property type="entry name" value="Cytochrome P450"/>
    <property type="match status" value="1"/>
</dbReference>
<keyword evidence="13" id="KW-0472">Membrane</keyword>
<keyword evidence="8" id="KW-0256">Endoplasmic reticulum</keyword>
<dbReference type="CDD" id="cd20628">
    <property type="entry name" value="CYP4"/>
    <property type="match status" value="1"/>
</dbReference>
<keyword evidence="12 15" id="KW-0503">Monooxygenase</keyword>
<name>A0A7D5UMU8_9NEOP</name>
<dbReference type="EMBL" id="MT386909">
    <property type="protein sequence ID" value="QLI62193.1"/>
    <property type="molecule type" value="mRNA"/>
</dbReference>
<dbReference type="PANTHER" id="PTHR24291:SF189">
    <property type="entry name" value="CYTOCHROME P450 4C3-RELATED"/>
    <property type="match status" value="1"/>
</dbReference>
<comment type="similarity">
    <text evidence="5 15">Belongs to the cytochrome P450 family.</text>
</comment>
<dbReference type="InterPro" id="IPR001128">
    <property type="entry name" value="Cyt_P450"/>
</dbReference>
<evidence type="ECO:0000256" key="15">
    <source>
        <dbReference type="RuleBase" id="RU000461"/>
    </source>
</evidence>
<dbReference type="InterPro" id="IPR036396">
    <property type="entry name" value="Cyt_P450_sf"/>
</dbReference>
<keyword evidence="10 15" id="KW-0560">Oxidoreductase</keyword>
<feature type="binding site" description="axial binding residue" evidence="14">
    <location>
        <position position="446"/>
    </location>
    <ligand>
        <name>heme</name>
        <dbReference type="ChEBI" id="CHEBI:30413"/>
    </ligand>
    <ligandPart>
        <name>Fe</name>
        <dbReference type="ChEBI" id="CHEBI:18248"/>
    </ligandPart>
</feature>
<protein>
    <submittedName>
        <fullName evidence="16">Cytochrome P450 44</fullName>
    </submittedName>
</protein>
<keyword evidence="7 14" id="KW-0479">Metal-binding</keyword>
<evidence type="ECO:0000256" key="12">
    <source>
        <dbReference type="ARBA" id="ARBA00023033"/>
    </source>
</evidence>
<accession>A0A7D5UMU8</accession>
<evidence type="ECO:0000256" key="7">
    <source>
        <dbReference type="ARBA" id="ARBA00022723"/>
    </source>
</evidence>
<dbReference type="GO" id="GO:0004497">
    <property type="term" value="F:monooxygenase activity"/>
    <property type="evidence" value="ECO:0007669"/>
    <property type="project" value="UniProtKB-KW"/>
</dbReference>
<reference evidence="16" key="2">
    <citation type="submission" date="2020-04" db="EMBL/GenBank/DDBJ databases">
        <authorList>
            <person name="Yang Y."/>
        </authorList>
    </citation>
    <scope>NUCLEOTIDE SEQUENCE</scope>
    <source>
        <tissue evidence="16">Antennae</tissue>
    </source>
</reference>
<sequence>MTVLVLLLICMFACGGGLAWWIWLRRRVASISEPPMYPGALPLLGHAYMLMGDSTNLWKVIREAVYESLKAGGIILMRIGTRKVYVITDPDDCLTVANTCLKKDFVYSFANSWLGEGLVTATVPTWKHHRKLINPAFSQHVLDGFLGVFNSQSRRLVKELETVVGKGPFDQWYYLGHNSLETICLTAMGVNIGEDSILNNNYVFAIGEILEIFSIRLQNFWMHNHFVYKWTNQKRREERVVKVLHEMSNSVLQRRKLELNGNVFSEINRQKTSNNKCKAFLDLLLELTVEKNAFTDREIREEVDTMIAAGHDTSATILMYTLILLGSHPEVQDKAFKEIQEVVETDRDFEKQDLSKMMYLEAVLKESLRIHSIAPIVARQVEREVKLKNYTLHPGSSCFLAIHGVHRHKMWGEDAEVFRPERWLNPASLPENPNAFSGFSFGRRMCIGRIYAMMSMKATLAHLLRHYRILSDHSQLRFKLDILLKPVSGHHISIERRA</sequence>
<dbReference type="GO" id="GO:0005506">
    <property type="term" value="F:iron ion binding"/>
    <property type="evidence" value="ECO:0007669"/>
    <property type="project" value="InterPro"/>
</dbReference>
<evidence type="ECO:0000256" key="6">
    <source>
        <dbReference type="ARBA" id="ARBA00022617"/>
    </source>
</evidence>
<dbReference type="Gene3D" id="1.10.630.10">
    <property type="entry name" value="Cytochrome P450"/>
    <property type="match status" value="1"/>
</dbReference>
<dbReference type="InterPro" id="IPR050196">
    <property type="entry name" value="Cytochrome_P450_Monoox"/>
</dbReference>
<evidence type="ECO:0000256" key="3">
    <source>
        <dbReference type="ARBA" id="ARBA00004174"/>
    </source>
</evidence>
<evidence type="ECO:0000256" key="5">
    <source>
        <dbReference type="ARBA" id="ARBA00010617"/>
    </source>
</evidence>
<reference evidence="16" key="1">
    <citation type="journal article" date="2019" name="Sci. Rep.">
        <title>Antennal transcriptome analyses and olfactory protein identification in an important wood-boring moth pest, Streltzoviella insularis (Lepidoptera: Cossidae).</title>
        <authorList>
            <person name="Yang Y"/>
            <person name="Li W"/>
            <person name="Tao J Zong.S."/>
        </authorList>
    </citation>
    <scope>NUCLEOTIDE SEQUENCE</scope>
    <source>
        <tissue evidence="16">Antennae</tissue>
    </source>
</reference>
<dbReference type="GO" id="GO:0016705">
    <property type="term" value="F:oxidoreductase activity, acting on paired donors, with incorporation or reduction of molecular oxygen"/>
    <property type="evidence" value="ECO:0007669"/>
    <property type="project" value="InterPro"/>
</dbReference>
<comment type="cofactor">
    <cofactor evidence="1 14">
        <name>heme</name>
        <dbReference type="ChEBI" id="CHEBI:30413"/>
    </cofactor>
</comment>
<dbReference type="PANTHER" id="PTHR24291">
    <property type="entry name" value="CYTOCHROME P450 FAMILY 4"/>
    <property type="match status" value="1"/>
</dbReference>
<evidence type="ECO:0000256" key="8">
    <source>
        <dbReference type="ARBA" id="ARBA00022824"/>
    </source>
</evidence>
<evidence type="ECO:0000256" key="1">
    <source>
        <dbReference type="ARBA" id="ARBA00001971"/>
    </source>
</evidence>
<dbReference type="Pfam" id="PF00067">
    <property type="entry name" value="p450"/>
    <property type="match status" value="1"/>
</dbReference>
<keyword evidence="6 14" id="KW-0349">Heme</keyword>